<feature type="region of interest" description="Disordered" evidence="1">
    <location>
        <begin position="32"/>
        <end position="90"/>
    </location>
</feature>
<dbReference type="Proteomes" id="UP001150569">
    <property type="component" value="Unassembled WGS sequence"/>
</dbReference>
<keyword evidence="3" id="KW-1185">Reference proteome</keyword>
<evidence type="ECO:0000256" key="1">
    <source>
        <dbReference type="SAM" id="MobiDB-lite"/>
    </source>
</evidence>
<gene>
    <name evidence="2" type="ORF">IWQ60_002141</name>
</gene>
<accession>A0A9W8E199</accession>
<evidence type="ECO:0000313" key="2">
    <source>
        <dbReference type="EMBL" id="KAJ1928359.1"/>
    </source>
</evidence>
<reference evidence="2" key="1">
    <citation type="submission" date="2022-07" db="EMBL/GenBank/DDBJ databases">
        <title>Phylogenomic reconstructions and comparative analyses of Kickxellomycotina fungi.</title>
        <authorList>
            <person name="Reynolds N.K."/>
            <person name="Stajich J.E."/>
            <person name="Barry K."/>
            <person name="Grigoriev I.V."/>
            <person name="Crous P."/>
            <person name="Smith M.E."/>
        </authorList>
    </citation>
    <scope>NUCLEOTIDE SEQUENCE</scope>
    <source>
        <strain evidence="2">RSA 861</strain>
    </source>
</reference>
<sequence length="116" mass="12861">MAPQYLSESIYRTLEAQQRRRSDARLDVDTVDSDLDYDSADSDRSIPSPAAGSRRGGTGPSTNDSLITKALMSTSQQDYESDSDSAGADYDYDTDAEYEEIVSQIKFMFGSFLIPY</sequence>
<feature type="compositionally biased region" description="Polar residues" evidence="1">
    <location>
        <begin position="60"/>
        <end position="77"/>
    </location>
</feature>
<organism evidence="2 3">
    <name type="scientific">Tieghemiomyces parasiticus</name>
    <dbReference type="NCBI Taxonomy" id="78921"/>
    <lineage>
        <taxon>Eukaryota</taxon>
        <taxon>Fungi</taxon>
        <taxon>Fungi incertae sedis</taxon>
        <taxon>Zoopagomycota</taxon>
        <taxon>Kickxellomycotina</taxon>
        <taxon>Dimargaritomycetes</taxon>
        <taxon>Dimargaritales</taxon>
        <taxon>Dimargaritaceae</taxon>
        <taxon>Tieghemiomyces</taxon>
    </lineage>
</organism>
<name>A0A9W8E199_9FUNG</name>
<proteinExistence type="predicted"/>
<dbReference type="EMBL" id="JANBPT010000076">
    <property type="protein sequence ID" value="KAJ1928359.1"/>
    <property type="molecule type" value="Genomic_DNA"/>
</dbReference>
<comment type="caution">
    <text evidence="2">The sequence shown here is derived from an EMBL/GenBank/DDBJ whole genome shotgun (WGS) entry which is preliminary data.</text>
</comment>
<evidence type="ECO:0000313" key="3">
    <source>
        <dbReference type="Proteomes" id="UP001150569"/>
    </source>
</evidence>
<dbReference type="AlphaFoldDB" id="A0A9W8E199"/>
<protein>
    <submittedName>
        <fullName evidence="2">Uncharacterized protein</fullName>
    </submittedName>
</protein>